<evidence type="ECO:0000313" key="3">
    <source>
        <dbReference type="Proteomes" id="UP001183648"/>
    </source>
</evidence>
<feature type="region of interest" description="Disordered" evidence="1">
    <location>
        <begin position="38"/>
        <end position="68"/>
    </location>
</feature>
<keyword evidence="3" id="KW-1185">Reference proteome</keyword>
<dbReference type="Pfam" id="PF10698">
    <property type="entry name" value="DUF2505"/>
    <property type="match status" value="1"/>
</dbReference>
<gene>
    <name evidence="2" type="ORF">J2S63_003596</name>
</gene>
<organism evidence="2 3">
    <name type="scientific">Nocardioides marmoribigeumensis</name>
    <dbReference type="NCBI Taxonomy" id="433649"/>
    <lineage>
        <taxon>Bacteria</taxon>
        <taxon>Bacillati</taxon>
        <taxon>Actinomycetota</taxon>
        <taxon>Actinomycetes</taxon>
        <taxon>Propionibacteriales</taxon>
        <taxon>Nocardioidaceae</taxon>
        <taxon>Nocardioides</taxon>
    </lineage>
</organism>
<protein>
    <recommendedName>
        <fullName evidence="4">DUF2505 domain-containing protein</fullName>
    </recommendedName>
</protein>
<feature type="compositionally biased region" description="Low complexity" evidence="1">
    <location>
        <begin position="38"/>
        <end position="52"/>
    </location>
</feature>
<evidence type="ECO:0000313" key="2">
    <source>
        <dbReference type="EMBL" id="MDR7364043.1"/>
    </source>
</evidence>
<sequence>MKFERVHDYPAPASEVLAMLLDPAFREAVCASQDALSHSVSVSSSEPPSTVEVRQRQDTSDAPGAARKVIGDSVETVQHEEWTSADAARLDISIPGKPGHLRGRITLVDNGDGTSTELFDAEVKVNIPLVGGKLEGLIGKILGSGLRRERETGLRWLAGDR</sequence>
<dbReference type="RefSeq" id="WP_310305174.1">
    <property type="nucleotide sequence ID" value="NZ_BAAAPS010000005.1"/>
</dbReference>
<dbReference type="EMBL" id="JAVDYG010000001">
    <property type="protein sequence ID" value="MDR7364043.1"/>
    <property type="molecule type" value="Genomic_DNA"/>
</dbReference>
<evidence type="ECO:0000256" key="1">
    <source>
        <dbReference type="SAM" id="MobiDB-lite"/>
    </source>
</evidence>
<name>A0ABU2C064_9ACTN</name>
<proteinExistence type="predicted"/>
<dbReference type="SUPFAM" id="SSF55961">
    <property type="entry name" value="Bet v1-like"/>
    <property type="match status" value="1"/>
</dbReference>
<comment type="caution">
    <text evidence="2">The sequence shown here is derived from an EMBL/GenBank/DDBJ whole genome shotgun (WGS) entry which is preliminary data.</text>
</comment>
<dbReference type="InterPro" id="IPR019639">
    <property type="entry name" value="DUF2505"/>
</dbReference>
<evidence type="ECO:0008006" key="4">
    <source>
        <dbReference type="Google" id="ProtNLM"/>
    </source>
</evidence>
<dbReference type="Proteomes" id="UP001183648">
    <property type="component" value="Unassembled WGS sequence"/>
</dbReference>
<reference evidence="2 3" key="1">
    <citation type="submission" date="2023-07" db="EMBL/GenBank/DDBJ databases">
        <title>Sequencing the genomes of 1000 actinobacteria strains.</title>
        <authorList>
            <person name="Klenk H.-P."/>
        </authorList>
    </citation>
    <scope>NUCLEOTIDE SEQUENCE [LARGE SCALE GENOMIC DNA]</scope>
    <source>
        <strain evidence="2 3">DSM 19426</strain>
    </source>
</reference>
<accession>A0ABU2C064</accession>